<evidence type="ECO:0000313" key="9">
    <source>
        <dbReference type="EMBL" id="RCN56266.1"/>
    </source>
</evidence>
<dbReference type="FunFam" id="3.90.850.10:FF:000002">
    <property type="entry name" value="2-hydroxyhepta-2,4-diene-1,7-dioate isomerase"/>
    <property type="match status" value="1"/>
</dbReference>
<evidence type="ECO:0000256" key="5">
    <source>
        <dbReference type="ARBA" id="ARBA00057150"/>
    </source>
</evidence>
<feature type="domain" description="Fumarylacetoacetase-like C-terminal" evidence="8">
    <location>
        <begin position="98"/>
        <end position="301"/>
    </location>
</feature>
<evidence type="ECO:0000256" key="7">
    <source>
        <dbReference type="ARBA" id="ARBA00060680"/>
    </source>
</evidence>
<organism evidence="9 10">
    <name type="scientific">Acidiferrobacter thiooxydans</name>
    <dbReference type="NCBI Taxonomy" id="163359"/>
    <lineage>
        <taxon>Bacteria</taxon>
        <taxon>Pseudomonadati</taxon>
        <taxon>Pseudomonadota</taxon>
        <taxon>Gammaproteobacteria</taxon>
        <taxon>Acidiferrobacterales</taxon>
        <taxon>Acidiferrobacteraceae</taxon>
        <taxon>Acidiferrobacter</taxon>
    </lineage>
</organism>
<comment type="catalytic activity">
    <reaction evidence="3">
        <text>(3E,5R)-5-carboxy-2-oxohept-3-enedioate + H(+) = (4Z)-2-oxohept-4-enedioate + CO2</text>
        <dbReference type="Rhea" id="RHEA:14397"/>
        <dbReference type="ChEBI" id="CHEBI:15378"/>
        <dbReference type="ChEBI" id="CHEBI:16526"/>
        <dbReference type="ChEBI" id="CHEBI:87491"/>
        <dbReference type="ChEBI" id="CHEBI:87507"/>
        <dbReference type="EC" id="4.1.1.68"/>
    </reaction>
</comment>
<dbReference type="Pfam" id="PF01557">
    <property type="entry name" value="FAA_hydrolase"/>
    <property type="match status" value="1"/>
</dbReference>
<dbReference type="Gene3D" id="3.90.850.10">
    <property type="entry name" value="Fumarylacetoacetase-like, C-terminal domain"/>
    <property type="match status" value="1"/>
</dbReference>
<dbReference type="OrthoDB" id="9805307at2"/>
<dbReference type="SUPFAM" id="SSF56529">
    <property type="entry name" value="FAH"/>
    <property type="match status" value="1"/>
</dbReference>
<dbReference type="GO" id="GO:0018800">
    <property type="term" value="F:5-oxopent-3-ene-1,2,5-tricarboxylate decarboxylase activity"/>
    <property type="evidence" value="ECO:0007669"/>
    <property type="project" value="UniProtKB-EC"/>
</dbReference>
<dbReference type="InterPro" id="IPR011234">
    <property type="entry name" value="Fumarylacetoacetase-like_C"/>
</dbReference>
<protein>
    <recommendedName>
        <fullName evidence="8">Fumarylacetoacetase-like C-terminal domain-containing protein</fullName>
    </recommendedName>
</protein>
<dbReference type="AlphaFoldDB" id="A0A368HCU9"/>
<dbReference type="GO" id="GO:0019752">
    <property type="term" value="P:carboxylic acid metabolic process"/>
    <property type="evidence" value="ECO:0007669"/>
    <property type="project" value="UniProtKB-ARBA"/>
</dbReference>
<evidence type="ECO:0000259" key="8">
    <source>
        <dbReference type="Pfam" id="PF01557"/>
    </source>
</evidence>
<dbReference type="RefSeq" id="WP_114283062.1">
    <property type="nucleotide sequence ID" value="NZ_PSYR01000002.1"/>
</dbReference>
<keyword evidence="2" id="KW-0479">Metal-binding</keyword>
<dbReference type="PANTHER" id="PTHR42796:SF4">
    <property type="entry name" value="FUMARYLACETOACETATE HYDROLASE DOMAIN-CONTAINING PROTEIN 2A"/>
    <property type="match status" value="1"/>
</dbReference>
<dbReference type="InterPro" id="IPR051121">
    <property type="entry name" value="FAH"/>
</dbReference>
<gene>
    <name evidence="9" type="ORF">C4900_10510</name>
</gene>
<comment type="caution">
    <text evidence="9">The sequence shown here is derived from an EMBL/GenBank/DDBJ whole genome shotgun (WGS) entry which is preliminary data.</text>
</comment>
<dbReference type="GO" id="GO:0008704">
    <property type="term" value="F:5-carboxymethyl-2-hydroxymuconate delta-isomerase activity"/>
    <property type="evidence" value="ECO:0007669"/>
    <property type="project" value="UniProtKB-EC"/>
</dbReference>
<dbReference type="InterPro" id="IPR036663">
    <property type="entry name" value="Fumarylacetoacetase_C_sf"/>
</dbReference>
<comment type="similarity">
    <text evidence="1">Belongs to the FAH family.</text>
</comment>
<sequence length="305" mass="32702">MEFVRYKKARSGYRLGVSMAGALYDLADCYRRCRDLVGGRLPGVAAALAAASLRAFLTSPGVDAFLDALRRNGPGDGARALDTAALMLGAPLHDPGRFIGIGLNYRSHAREIGQPIPPEPPLFAKWANAITGPYHDVRLPTQSQAVDYEVELGVVIGRRARRVTMNEALDSVFGYTVINDVSARDLQFRTGQWLAGKISDGFAPMGPAVVEKADVGAAHDLVLETWVNGELRQQGHTSDMIYDVPALVSHLSQLVTLEPGDVIATGTPPGVGMSRTPPRYLAAGDVVRMQITGIGAIENRFVAPD</sequence>
<proteinExistence type="inferred from homology"/>
<keyword evidence="10" id="KW-1185">Reference proteome</keyword>
<comment type="catalytic activity">
    <reaction evidence="4">
        <text>(2E,4Z)-5-hydroxypenta-2,4-diene-1,2,5-tricarboxylate = (3E,5R)-5-carboxy-2-oxohept-3-enedioate</text>
        <dbReference type="Rhea" id="RHEA:18813"/>
        <dbReference type="ChEBI" id="CHEBI:47961"/>
        <dbReference type="ChEBI" id="CHEBI:87491"/>
        <dbReference type="EC" id="5.3.3.10"/>
    </reaction>
</comment>
<evidence type="ECO:0000256" key="4">
    <source>
        <dbReference type="ARBA" id="ARBA00052790"/>
    </source>
</evidence>
<evidence type="ECO:0000313" key="10">
    <source>
        <dbReference type="Proteomes" id="UP000253250"/>
    </source>
</evidence>
<accession>A0A368HCU9</accession>
<evidence type="ECO:0000256" key="3">
    <source>
        <dbReference type="ARBA" id="ARBA00051258"/>
    </source>
</evidence>
<dbReference type="GO" id="GO:0046872">
    <property type="term" value="F:metal ion binding"/>
    <property type="evidence" value="ECO:0007669"/>
    <property type="project" value="UniProtKB-KW"/>
</dbReference>
<reference evidence="9 10" key="1">
    <citation type="submission" date="2018-02" db="EMBL/GenBank/DDBJ databases">
        <title>Insights into the biology of acidophilic members of the Acidiferrobacteraceae family derived from comparative genomic analyses.</title>
        <authorList>
            <person name="Issotta F."/>
            <person name="Thyssen C."/>
            <person name="Mena C."/>
            <person name="Moya A."/>
            <person name="Bellenberg S."/>
            <person name="Sproer C."/>
            <person name="Covarrubias P.C."/>
            <person name="Sand W."/>
            <person name="Quatrini R."/>
            <person name="Vera M."/>
        </authorList>
    </citation>
    <scope>NUCLEOTIDE SEQUENCE [LARGE SCALE GENOMIC DNA]</scope>
    <source>
        <strain evidence="10">m-1</strain>
    </source>
</reference>
<comment type="function">
    <text evidence="5">Decarboxylates OPET (5-oxo-pent-3-ene-1,2,5-tricarboxylic acid) into HHDD (2-hydroxy-hept-2,4-diene-1,7-dioate) and isomerizes it to OHED (2-oxo-hept-3-ene-1,7-dioate).</text>
</comment>
<dbReference type="Proteomes" id="UP000253250">
    <property type="component" value="Unassembled WGS sequence"/>
</dbReference>
<evidence type="ECO:0000256" key="1">
    <source>
        <dbReference type="ARBA" id="ARBA00010211"/>
    </source>
</evidence>
<comment type="pathway">
    <text evidence="6">Aromatic compound metabolism; 4-hydroxyphenylacetate degradation; pyruvate and succinate semialdehyde from 4-hydroxyphenylacetate: step 4/7.</text>
</comment>
<evidence type="ECO:0000256" key="6">
    <source>
        <dbReference type="ARBA" id="ARBA00060569"/>
    </source>
</evidence>
<evidence type="ECO:0000256" key="2">
    <source>
        <dbReference type="ARBA" id="ARBA00022723"/>
    </source>
</evidence>
<comment type="pathway">
    <text evidence="7">Aromatic compound metabolism; 4-hydroxyphenylacetate degradation; pyruvate and succinate semialdehyde from 4-hydroxyphenylacetate: step 5/7.</text>
</comment>
<dbReference type="PANTHER" id="PTHR42796">
    <property type="entry name" value="FUMARYLACETOACETATE HYDROLASE DOMAIN-CONTAINING PROTEIN 2A-RELATED"/>
    <property type="match status" value="1"/>
</dbReference>
<name>A0A368HCU9_9GAMM</name>
<dbReference type="EMBL" id="PSYR01000002">
    <property type="protein sequence ID" value="RCN56266.1"/>
    <property type="molecule type" value="Genomic_DNA"/>
</dbReference>